<dbReference type="Proteomes" id="UP000823775">
    <property type="component" value="Unassembled WGS sequence"/>
</dbReference>
<keyword evidence="2" id="KW-1185">Reference proteome</keyword>
<feature type="non-terminal residue" evidence="1">
    <location>
        <position position="62"/>
    </location>
</feature>
<name>A0ABS8V3Z0_DATST</name>
<evidence type="ECO:0000313" key="1">
    <source>
        <dbReference type="EMBL" id="MCD9641863.1"/>
    </source>
</evidence>
<sequence length="62" mass="7005">PLLGSCITSVVHELGSFSAQFTSGQYSLLYCQWNLCLLSLLLRIGEPVAVHRYHPTEHRCCR</sequence>
<accession>A0ABS8V3Z0</accession>
<protein>
    <submittedName>
        <fullName evidence="1">Uncharacterized protein</fullName>
    </submittedName>
</protein>
<organism evidence="1 2">
    <name type="scientific">Datura stramonium</name>
    <name type="common">Jimsonweed</name>
    <name type="synonym">Common thornapple</name>
    <dbReference type="NCBI Taxonomy" id="4076"/>
    <lineage>
        <taxon>Eukaryota</taxon>
        <taxon>Viridiplantae</taxon>
        <taxon>Streptophyta</taxon>
        <taxon>Embryophyta</taxon>
        <taxon>Tracheophyta</taxon>
        <taxon>Spermatophyta</taxon>
        <taxon>Magnoliopsida</taxon>
        <taxon>eudicotyledons</taxon>
        <taxon>Gunneridae</taxon>
        <taxon>Pentapetalae</taxon>
        <taxon>asterids</taxon>
        <taxon>lamiids</taxon>
        <taxon>Solanales</taxon>
        <taxon>Solanaceae</taxon>
        <taxon>Solanoideae</taxon>
        <taxon>Datureae</taxon>
        <taxon>Datura</taxon>
    </lineage>
</organism>
<feature type="non-terminal residue" evidence="1">
    <location>
        <position position="1"/>
    </location>
</feature>
<comment type="caution">
    <text evidence="1">The sequence shown here is derived from an EMBL/GenBank/DDBJ whole genome shotgun (WGS) entry which is preliminary data.</text>
</comment>
<dbReference type="EMBL" id="JACEIK010003481">
    <property type="protein sequence ID" value="MCD9641863.1"/>
    <property type="molecule type" value="Genomic_DNA"/>
</dbReference>
<evidence type="ECO:0000313" key="2">
    <source>
        <dbReference type="Proteomes" id="UP000823775"/>
    </source>
</evidence>
<gene>
    <name evidence="1" type="ORF">HAX54_028344</name>
</gene>
<proteinExistence type="predicted"/>
<reference evidence="1 2" key="1">
    <citation type="journal article" date="2021" name="BMC Genomics">
        <title>Datura genome reveals duplications of psychoactive alkaloid biosynthetic genes and high mutation rate following tissue culture.</title>
        <authorList>
            <person name="Rajewski A."/>
            <person name="Carter-House D."/>
            <person name="Stajich J."/>
            <person name="Litt A."/>
        </authorList>
    </citation>
    <scope>NUCLEOTIDE SEQUENCE [LARGE SCALE GENOMIC DNA]</scope>
    <source>
        <strain evidence="1">AR-01</strain>
    </source>
</reference>